<proteinExistence type="predicted"/>
<accession>A0AAV4C9Q0</accession>
<sequence>MLLKNTSRHVTSRLKADIRTPCGRRNTVLVIMIHDCCVKIHLTINEENGGILAGTHLAHIRQQAPAGPARWGSSYSATETRDWPQ</sequence>
<organism evidence="2 3">
    <name type="scientific">Plakobranchus ocellatus</name>
    <dbReference type="NCBI Taxonomy" id="259542"/>
    <lineage>
        <taxon>Eukaryota</taxon>
        <taxon>Metazoa</taxon>
        <taxon>Spiralia</taxon>
        <taxon>Lophotrochozoa</taxon>
        <taxon>Mollusca</taxon>
        <taxon>Gastropoda</taxon>
        <taxon>Heterobranchia</taxon>
        <taxon>Euthyneura</taxon>
        <taxon>Panpulmonata</taxon>
        <taxon>Sacoglossa</taxon>
        <taxon>Placobranchoidea</taxon>
        <taxon>Plakobranchidae</taxon>
        <taxon>Plakobranchus</taxon>
    </lineage>
</organism>
<feature type="region of interest" description="Disordered" evidence="1">
    <location>
        <begin position="64"/>
        <end position="85"/>
    </location>
</feature>
<gene>
    <name evidence="2" type="ORF">PoB_005475300</name>
</gene>
<comment type="caution">
    <text evidence="2">The sequence shown here is derived from an EMBL/GenBank/DDBJ whole genome shotgun (WGS) entry which is preliminary data.</text>
</comment>
<evidence type="ECO:0000313" key="3">
    <source>
        <dbReference type="Proteomes" id="UP000735302"/>
    </source>
</evidence>
<evidence type="ECO:0000256" key="1">
    <source>
        <dbReference type="SAM" id="MobiDB-lite"/>
    </source>
</evidence>
<dbReference type="AlphaFoldDB" id="A0AAV4C9Q0"/>
<dbReference type="EMBL" id="BLXT01006012">
    <property type="protein sequence ID" value="GFO28248.1"/>
    <property type="molecule type" value="Genomic_DNA"/>
</dbReference>
<protein>
    <submittedName>
        <fullName evidence="2">Uncharacterized protein</fullName>
    </submittedName>
</protein>
<keyword evidence="3" id="KW-1185">Reference proteome</keyword>
<evidence type="ECO:0000313" key="2">
    <source>
        <dbReference type="EMBL" id="GFO28248.1"/>
    </source>
</evidence>
<name>A0AAV4C9Q0_9GAST</name>
<reference evidence="2 3" key="1">
    <citation type="journal article" date="2021" name="Elife">
        <title>Chloroplast acquisition without the gene transfer in kleptoplastic sea slugs, Plakobranchus ocellatus.</title>
        <authorList>
            <person name="Maeda T."/>
            <person name="Takahashi S."/>
            <person name="Yoshida T."/>
            <person name="Shimamura S."/>
            <person name="Takaki Y."/>
            <person name="Nagai Y."/>
            <person name="Toyoda A."/>
            <person name="Suzuki Y."/>
            <person name="Arimoto A."/>
            <person name="Ishii H."/>
            <person name="Satoh N."/>
            <person name="Nishiyama T."/>
            <person name="Hasebe M."/>
            <person name="Maruyama T."/>
            <person name="Minagawa J."/>
            <person name="Obokata J."/>
            <person name="Shigenobu S."/>
        </authorList>
    </citation>
    <scope>NUCLEOTIDE SEQUENCE [LARGE SCALE GENOMIC DNA]</scope>
</reference>
<dbReference type="Proteomes" id="UP000735302">
    <property type="component" value="Unassembled WGS sequence"/>
</dbReference>